<dbReference type="InterPro" id="IPR008884">
    <property type="entry name" value="TylF_MeTrfase"/>
</dbReference>
<dbReference type="SUPFAM" id="SSF53335">
    <property type="entry name" value="S-adenosyl-L-methionine-dependent methyltransferases"/>
    <property type="match status" value="1"/>
</dbReference>
<name>A0A6J7P2Z0_9ZZZZ</name>
<protein>
    <submittedName>
        <fullName evidence="1">Unannotated protein</fullName>
    </submittedName>
</protein>
<dbReference type="PANTHER" id="PTHR40036:SF1">
    <property type="entry name" value="MACROCIN O-METHYLTRANSFERASE"/>
    <property type="match status" value="1"/>
</dbReference>
<gene>
    <name evidence="1" type="ORF">UFOPK3992_00506</name>
</gene>
<dbReference type="InterPro" id="IPR029063">
    <property type="entry name" value="SAM-dependent_MTases_sf"/>
</dbReference>
<evidence type="ECO:0000313" key="1">
    <source>
        <dbReference type="EMBL" id="CAB4998845.1"/>
    </source>
</evidence>
<sequence length="239" mass="26711">MRALVQQAKIHLRRAALGAGRIVGPHGSQQLASVYGLYEIGAWMRDHCSRTPLIVGEEFDVYLVAAERMATASRPLYLEFGVFQGRSLRWWSSHLMQPNAQLIGFDSFAGLPHDWIGDFAKGTLATSPPQFDDPRVELVVGWFEDTLPTFVVPEHDRLLMNLDADVASSTTTVFTHLARHVRAGDLLYFDEFQHGEHRVLIDCVSQHGWTVEPVAVSTSHAKWLFEVFSVPGGDRLATT</sequence>
<reference evidence="1" key="1">
    <citation type="submission" date="2020-05" db="EMBL/GenBank/DDBJ databases">
        <authorList>
            <person name="Chiriac C."/>
            <person name="Salcher M."/>
            <person name="Ghai R."/>
            <person name="Kavagutti S V."/>
        </authorList>
    </citation>
    <scope>NUCLEOTIDE SEQUENCE</scope>
</reference>
<dbReference type="Pfam" id="PF13578">
    <property type="entry name" value="Methyltransf_24"/>
    <property type="match status" value="1"/>
</dbReference>
<dbReference type="PANTHER" id="PTHR40036">
    <property type="entry name" value="MACROCIN O-METHYLTRANSFERASE"/>
    <property type="match status" value="1"/>
</dbReference>
<accession>A0A6J7P2Z0</accession>
<dbReference type="AlphaFoldDB" id="A0A6J7P2Z0"/>
<organism evidence="1">
    <name type="scientific">freshwater metagenome</name>
    <dbReference type="NCBI Taxonomy" id="449393"/>
    <lineage>
        <taxon>unclassified sequences</taxon>
        <taxon>metagenomes</taxon>
        <taxon>ecological metagenomes</taxon>
    </lineage>
</organism>
<dbReference type="EMBL" id="CAFBOZ010000054">
    <property type="protein sequence ID" value="CAB4998845.1"/>
    <property type="molecule type" value="Genomic_DNA"/>
</dbReference>
<dbReference type="Gene3D" id="3.40.50.150">
    <property type="entry name" value="Vaccinia Virus protein VP39"/>
    <property type="match status" value="1"/>
</dbReference>
<proteinExistence type="predicted"/>